<dbReference type="EMBL" id="BARV01012567">
    <property type="protein sequence ID" value="GAI05201.1"/>
    <property type="molecule type" value="Genomic_DNA"/>
</dbReference>
<evidence type="ECO:0000313" key="3">
    <source>
        <dbReference type="EMBL" id="GAI05201.1"/>
    </source>
</evidence>
<accession>X1LH80</accession>
<name>X1LH80_9ZZZZ</name>
<dbReference type="GO" id="GO:0009103">
    <property type="term" value="P:lipopolysaccharide biosynthetic process"/>
    <property type="evidence" value="ECO:0007669"/>
    <property type="project" value="TreeGrafter"/>
</dbReference>
<feature type="non-terminal residue" evidence="3">
    <location>
        <position position="1"/>
    </location>
</feature>
<feature type="domain" description="Glycosyl transferase family 1" evidence="2">
    <location>
        <begin position="2"/>
        <end position="159"/>
    </location>
</feature>
<sequence length="185" mass="20653">AEGKDYFVFIGHLHPRKNVANLLLAFNEFKKGFPSDMKLLIVGGTWFKTKELKNILSGMDFRDDVIFYGNQEPAAMHQILGGATALTYVSYFEGFGIPILEAMYCDTPVITSNKTSMPEVAGEAAILVDPGSVDSIKNAMLNISQNPDQQRQLIVKGQKQREKFSWDKTAEKVWISIEKCLEEGA</sequence>
<evidence type="ECO:0000259" key="2">
    <source>
        <dbReference type="Pfam" id="PF00534"/>
    </source>
</evidence>
<dbReference type="AlphaFoldDB" id="X1LH80"/>
<dbReference type="InterPro" id="IPR001296">
    <property type="entry name" value="Glyco_trans_1"/>
</dbReference>
<dbReference type="Pfam" id="PF00534">
    <property type="entry name" value="Glycos_transf_1"/>
    <property type="match status" value="1"/>
</dbReference>
<organism evidence="3">
    <name type="scientific">marine sediment metagenome</name>
    <dbReference type="NCBI Taxonomy" id="412755"/>
    <lineage>
        <taxon>unclassified sequences</taxon>
        <taxon>metagenomes</taxon>
        <taxon>ecological metagenomes</taxon>
    </lineage>
</organism>
<dbReference type="PANTHER" id="PTHR46401">
    <property type="entry name" value="GLYCOSYLTRANSFERASE WBBK-RELATED"/>
    <property type="match status" value="1"/>
</dbReference>
<reference evidence="3" key="1">
    <citation type="journal article" date="2014" name="Front. Microbiol.">
        <title>High frequency of phylogenetically diverse reductive dehalogenase-homologous genes in deep subseafloor sedimentary metagenomes.</title>
        <authorList>
            <person name="Kawai M."/>
            <person name="Futagami T."/>
            <person name="Toyoda A."/>
            <person name="Takaki Y."/>
            <person name="Nishi S."/>
            <person name="Hori S."/>
            <person name="Arai W."/>
            <person name="Tsubouchi T."/>
            <person name="Morono Y."/>
            <person name="Uchiyama I."/>
            <person name="Ito T."/>
            <person name="Fujiyama A."/>
            <person name="Inagaki F."/>
            <person name="Takami H."/>
        </authorList>
    </citation>
    <scope>NUCLEOTIDE SEQUENCE</scope>
    <source>
        <strain evidence="3">Expedition CK06-06</strain>
    </source>
</reference>
<protein>
    <recommendedName>
        <fullName evidence="2">Glycosyl transferase family 1 domain-containing protein</fullName>
    </recommendedName>
</protein>
<evidence type="ECO:0000256" key="1">
    <source>
        <dbReference type="ARBA" id="ARBA00022679"/>
    </source>
</evidence>
<dbReference type="PANTHER" id="PTHR46401:SF2">
    <property type="entry name" value="GLYCOSYLTRANSFERASE WBBK-RELATED"/>
    <property type="match status" value="1"/>
</dbReference>
<proteinExistence type="predicted"/>
<dbReference type="GO" id="GO:0016757">
    <property type="term" value="F:glycosyltransferase activity"/>
    <property type="evidence" value="ECO:0007669"/>
    <property type="project" value="InterPro"/>
</dbReference>
<gene>
    <name evidence="3" type="ORF">S06H3_23205</name>
</gene>
<comment type="caution">
    <text evidence="3">The sequence shown here is derived from an EMBL/GenBank/DDBJ whole genome shotgun (WGS) entry which is preliminary data.</text>
</comment>
<keyword evidence="1" id="KW-0808">Transferase</keyword>
<dbReference type="CDD" id="cd03809">
    <property type="entry name" value="GT4_MtfB-like"/>
    <property type="match status" value="1"/>
</dbReference>
<dbReference type="Gene3D" id="3.40.50.2000">
    <property type="entry name" value="Glycogen Phosphorylase B"/>
    <property type="match status" value="1"/>
</dbReference>
<dbReference type="SUPFAM" id="SSF53756">
    <property type="entry name" value="UDP-Glycosyltransferase/glycogen phosphorylase"/>
    <property type="match status" value="1"/>
</dbReference>